<dbReference type="GO" id="GO:0042803">
    <property type="term" value="F:protein homodimerization activity"/>
    <property type="evidence" value="ECO:0007669"/>
    <property type="project" value="InterPro"/>
</dbReference>
<protein>
    <recommendedName>
        <fullName evidence="8 10">Protein GrpE</fullName>
    </recommendedName>
    <alternativeName>
        <fullName evidence="9 10">HSP-70 cofactor</fullName>
    </alternativeName>
</protein>
<reference evidence="14 15" key="1">
    <citation type="submission" date="2019-02" db="EMBL/GenBank/DDBJ databases">
        <title>Deep-cultivation of Planctomycetes and their phenomic and genomic characterization uncovers novel biology.</title>
        <authorList>
            <person name="Wiegand S."/>
            <person name="Jogler M."/>
            <person name="Boedeker C."/>
            <person name="Pinto D."/>
            <person name="Vollmers J."/>
            <person name="Rivas-Marin E."/>
            <person name="Kohn T."/>
            <person name="Peeters S.H."/>
            <person name="Heuer A."/>
            <person name="Rast P."/>
            <person name="Oberbeckmann S."/>
            <person name="Bunk B."/>
            <person name="Jeske O."/>
            <person name="Meyerdierks A."/>
            <person name="Storesund J.E."/>
            <person name="Kallscheuer N."/>
            <person name="Luecker S."/>
            <person name="Lage O.M."/>
            <person name="Pohl T."/>
            <person name="Merkel B.J."/>
            <person name="Hornburger P."/>
            <person name="Mueller R.-W."/>
            <person name="Bruemmer F."/>
            <person name="Labrenz M."/>
            <person name="Spormann A.M."/>
            <person name="Op Den Camp H."/>
            <person name="Overmann J."/>
            <person name="Amann R."/>
            <person name="Jetten M.S.M."/>
            <person name="Mascher T."/>
            <person name="Medema M.H."/>
            <person name="Devos D.P."/>
            <person name="Kaster A.-K."/>
            <person name="Ovreas L."/>
            <person name="Rohde M."/>
            <person name="Galperin M.Y."/>
            <person name="Jogler C."/>
        </authorList>
    </citation>
    <scope>NUCLEOTIDE SEQUENCE [LARGE SCALE GENOMIC DNA]</scope>
    <source>
        <strain evidence="14 15">Pla111</strain>
    </source>
</reference>
<evidence type="ECO:0000256" key="8">
    <source>
        <dbReference type="ARBA" id="ARBA00072274"/>
    </source>
</evidence>
<evidence type="ECO:0000256" key="2">
    <source>
        <dbReference type="ARBA" id="ARBA00009054"/>
    </source>
</evidence>
<keyword evidence="15" id="KW-1185">Reference proteome</keyword>
<dbReference type="InterPro" id="IPR009012">
    <property type="entry name" value="GrpE_head"/>
</dbReference>
<dbReference type="SUPFAM" id="SSF58014">
    <property type="entry name" value="Coiled-coil domain of nucleotide exchange factor GrpE"/>
    <property type="match status" value="1"/>
</dbReference>
<gene>
    <name evidence="10" type="primary">grpE</name>
    <name evidence="14" type="ORF">Pla111_14300</name>
</gene>
<dbReference type="CDD" id="cd00446">
    <property type="entry name" value="GrpE"/>
    <property type="match status" value="1"/>
</dbReference>
<dbReference type="Proteomes" id="UP000318995">
    <property type="component" value="Unassembled WGS sequence"/>
</dbReference>
<feature type="compositionally biased region" description="Basic and acidic residues" evidence="13">
    <location>
        <begin position="1"/>
        <end position="13"/>
    </location>
</feature>
<dbReference type="PANTHER" id="PTHR21237:SF23">
    <property type="entry name" value="GRPE PROTEIN HOMOLOG, MITOCHONDRIAL"/>
    <property type="match status" value="1"/>
</dbReference>
<evidence type="ECO:0000256" key="1">
    <source>
        <dbReference type="ARBA" id="ARBA00004496"/>
    </source>
</evidence>
<organism evidence="14 15">
    <name type="scientific">Botrimarina hoheduenensis</name>
    <dbReference type="NCBI Taxonomy" id="2528000"/>
    <lineage>
        <taxon>Bacteria</taxon>
        <taxon>Pseudomonadati</taxon>
        <taxon>Planctomycetota</taxon>
        <taxon>Planctomycetia</taxon>
        <taxon>Pirellulales</taxon>
        <taxon>Lacipirellulaceae</taxon>
        <taxon>Botrimarina</taxon>
    </lineage>
</organism>
<evidence type="ECO:0000256" key="5">
    <source>
        <dbReference type="ARBA" id="ARBA00023016"/>
    </source>
</evidence>
<evidence type="ECO:0000256" key="13">
    <source>
        <dbReference type="SAM" id="MobiDB-lite"/>
    </source>
</evidence>
<evidence type="ECO:0000256" key="6">
    <source>
        <dbReference type="ARBA" id="ARBA00023186"/>
    </source>
</evidence>
<comment type="subunit">
    <text evidence="3 10">Homodimer.</text>
</comment>
<dbReference type="GO" id="GO:0005737">
    <property type="term" value="C:cytoplasm"/>
    <property type="evidence" value="ECO:0007669"/>
    <property type="project" value="UniProtKB-SubCell"/>
</dbReference>
<keyword evidence="4 10" id="KW-0963">Cytoplasm</keyword>
<comment type="function">
    <text evidence="7 10 11">Participates actively in the response to hyperosmotic and heat shock by preventing the aggregation of stress-denatured proteins, in association with DnaK and GrpE. It is the nucleotide exchange factor for DnaK and may function as a thermosensor. Unfolded proteins bind initially to DnaJ; upon interaction with the DnaJ-bound protein, DnaK hydrolyzes its bound ATP, resulting in the formation of a stable complex. GrpE releases ADP from DnaK; ATP binding to DnaK triggers the release of the substrate protein, thus completing the reaction cycle. Several rounds of ATP-dependent interactions between DnaJ, DnaK and GrpE are required for fully efficient folding.</text>
</comment>
<feature type="region of interest" description="Disordered" evidence="13">
    <location>
        <begin position="1"/>
        <end position="48"/>
    </location>
</feature>
<dbReference type="RefSeq" id="WP_146572674.1">
    <property type="nucleotide sequence ID" value="NZ_SJPH01000002.1"/>
</dbReference>
<dbReference type="GO" id="GO:0006457">
    <property type="term" value="P:protein folding"/>
    <property type="evidence" value="ECO:0007669"/>
    <property type="project" value="InterPro"/>
</dbReference>
<dbReference type="FunFam" id="2.30.22.10:FF:000001">
    <property type="entry name" value="Protein GrpE"/>
    <property type="match status" value="1"/>
</dbReference>
<dbReference type="Pfam" id="PF01025">
    <property type="entry name" value="GrpE"/>
    <property type="match status" value="1"/>
</dbReference>
<dbReference type="Gene3D" id="3.90.20.20">
    <property type="match status" value="1"/>
</dbReference>
<dbReference type="InterPro" id="IPR013805">
    <property type="entry name" value="GrpE_CC"/>
</dbReference>
<dbReference type="GO" id="GO:0000774">
    <property type="term" value="F:adenyl-nucleotide exchange factor activity"/>
    <property type="evidence" value="ECO:0007669"/>
    <property type="project" value="InterPro"/>
</dbReference>
<keyword evidence="5 10" id="KW-0346">Stress response</keyword>
<dbReference type="PRINTS" id="PR00773">
    <property type="entry name" value="GRPEPROTEIN"/>
</dbReference>
<feature type="compositionally biased region" description="Polar residues" evidence="13">
    <location>
        <begin position="33"/>
        <end position="48"/>
    </location>
</feature>
<accession>A0A5C5WBA9</accession>
<evidence type="ECO:0000313" key="14">
    <source>
        <dbReference type="EMBL" id="TWT47807.1"/>
    </source>
</evidence>
<dbReference type="PANTHER" id="PTHR21237">
    <property type="entry name" value="GRPE PROTEIN"/>
    <property type="match status" value="1"/>
</dbReference>
<dbReference type="Gene3D" id="2.30.22.10">
    <property type="entry name" value="Head domain of nucleotide exchange factor GrpE"/>
    <property type="match status" value="1"/>
</dbReference>
<dbReference type="AlphaFoldDB" id="A0A5C5WBA9"/>
<evidence type="ECO:0000256" key="7">
    <source>
        <dbReference type="ARBA" id="ARBA00053401"/>
    </source>
</evidence>
<comment type="similarity">
    <text evidence="2 10 12">Belongs to the GrpE family.</text>
</comment>
<evidence type="ECO:0000256" key="4">
    <source>
        <dbReference type="ARBA" id="ARBA00022490"/>
    </source>
</evidence>
<dbReference type="EMBL" id="SJPH01000002">
    <property type="protein sequence ID" value="TWT47807.1"/>
    <property type="molecule type" value="Genomic_DNA"/>
</dbReference>
<comment type="caution">
    <text evidence="14">The sequence shown here is derived from an EMBL/GenBank/DDBJ whole genome shotgun (WGS) entry which is preliminary data.</text>
</comment>
<evidence type="ECO:0000256" key="3">
    <source>
        <dbReference type="ARBA" id="ARBA00011738"/>
    </source>
</evidence>
<evidence type="ECO:0000313" key="15">
    <source>
        <dbReference type="Proteomes" id="UP000318995"/>
    </source>
</evidence>
<dbReference type="SUPFAM" id="SSF51064">
    <property type="entry name" value="Head domain of nucleotide exchange factor GrpE"/>
    <property type="match status" value="1"/>
</dbReference>
<name>A0A5C5WBA9_9BACT</name>
<dbReference type="GO" id="GO:0051082">
    <property type="term" value="F:unfolded protein binding"/>
    <property type="evidence" value="ECO:0007669"/>
    <property type="project" value="TreeGrafter"/>
</dbReference>
<keyword evidence="6 10" id="KW-0143">Chaperone</keyword>
<dbReference type="PROSITE" id="PS01071">
    <property type="entry name" value="GRPE"/>
    <property type="match status" value="1"/>
</dbReference>
<dbReference type="OrthoDB" id="9812586at2"/>
<dbReference type="GO" id="GO:0051087">
    <property type="term" value="F:protein-folding chaperone binding"/>
    <property type="evidence" value="ECO:0007669"/>
    <property type="project" value="InterPro"/>
</dbReference>
<comment type="subcellular location">
    <subcellularLocation>
        <location evidence="1 10">Cytoplasm</location>
    </subcellularLocation>
</comment>
<evidence type="ECO:0000256" key="9">
    <source>
        <dbReference type="ARBA" id="ARBA00076414"/>
    </source>
</evidence>
<evidence type="ECO:0000256" key="11">
    <source>
        <dbReference type="RuleBase" id="RU000639"/>
    </source>
</evidence>
<proteinExistence type="inferred from homology"/>
<dbReference type="HAMAP" id="MF_01151">
    <property type="entry name" value="GrpE"/>
    <property type="match status" value="1"/>
</dbReference>
<dbReference type="InterPro" id="IPR000740">
    <property type="entry name" value="GrpE"/>
</dbReference>
<sequence>MNDSSHADDKETLIDALAPDDELPGEVAAGKDSGSNPSGGAADNQPTIEEQLAAEKDRSLRLQAELQNVLNRSSREVADQRKYGALSLLRDLLPAIDTIDRALEAASKTQEGLAEAEGAAADGVIEGFRLVAQQLLNVLKQHACEPVEPLGEPFNPNLHEAILQQPSAEHEAGTVMHVAQVGYRLHDRVVRPAQVIVSSGAPG</sequence>
<evidence type="ECO:0000256" key="10">
    <source>
        <dbReference type="HAMAP-Rule" id="MF_01151"/>
    </source>
</evidence>
<evidence type="ECO:0000256" key="12">
    <source>
        <dbReference type="RuleBase" id="RU004478"/>
    </source>
</evidence>